<dbReference type="PANTHER" id="PTHR21337:SF0">
    <property type="entry name" value="PHOSPHO-2-DEHYDRO-3-DEOXYHEPTONATE ALDOLASE"/>
    <property type="match status" value="1"/>
</dbReference>
<feature type="binding site" evidence="3">
    <location>
        <position position="115"/>
    </location>
    <ligand>
        <name>phosphoenolpyruvate</name>
        <dbReference type="ChEBI" id="CHEBI:58702"/>
    </ligand>
</feature>
<gene>
    <name evidence="5" type="ORF">KDY119_02082</name>
</gene>
<feature type="binding site" evidence="3">
    <location>
        <position position="294"/>
    </location>
    <ligand>
        <name>phosphoenolpyruvate</name>
        <dbReference type="ChEBI" id="CHEBI:58702"/>
    </ligand>
</feature>
<evidence type="ECO:0000256" key="2">
    <source>
        <dbReference type="ARBA" id="ARBA00022679"/>
    </source>
</evidence>
<keyword evidence="4" id="KW-0028">Amino-acid biosynthesis</keyword>
<dbReference type="SUPFAM" id="SSF51569">
    <property type="entry name" value="Aldolase"/>
    <property type="match status" value="1"/>
</dbReference>
<dbReference type="OrthoDB" id="9766852at2"/>
<dbReference type="RefSeq" id="WP_153022277.1">
    <property type="nucleotide sequence ID" value="NZ_BAABIH010000017.1"/>
</dbReference>
<keyword evidence="3" id="KW-0464">Manganese</keyword>
<comment type="cofactor">
    <cofactor evidence="3">
        <name>Mn(2+)</name>
        <dbReference type="ChEBI" id="CHEBI:29035"/>
    </cofactor>
    <cofactor evidence="3">
        <name>Co(2+)</name>
        <dbReference type="ChEBI" id="CHEBI:48828"/>
    </cofactor>
    <cofactor evidence="3">
        <name>Cd(2+)</name>
        <dbReference type="ChEBI" id="CHEBI:48775"/>
    </cofactor>
    <text evidence="3">Binds 1 divalent cation per subunit. The enzyme is active with manganese, cobalt or cadmium ions.</text>
</comment>
<sequence length="450" mass="48658">MSVGVLPGVGLESLDAYRAKVALQQPTWPDAGALAAATDELAAAAPLVVPAAADRARERLAAAARGEAFLLQGGDCAESFAEAGALRIRNKVRTILQMAVVLTYGASMPVVKMGRMAGQYAKPRSSDSETRDGVTLPAYRGDMVNAHAFTPESRIPDPARLVQAYRISGATVNVVQALAEGGFADLRRVHEWNQGFMRNPAYARYESTAAEIDRAIRFMAACGADFEALQTVEFFVAHEALLLDYERALSRIDPRTGAAYDTSAHFLWIGERTRQLDGAHVEFLSRVANPIGVKLGPTTQPEDAIALLDRLNPAGVPGRLTFVARMGAGKVRDALPPLVDAVRADGRPVVWVTDPMHGNTITSESGYKTRRFADVLDEVSGFFEVHRSLGTVPGGLHVELTGDDVTEVLGGSEEIDDAGLARRYETLVDPRLNHQQSLELAFRVVEMLRR</sequence>
<dbReference type="GO" id="GO:0009073">
    <property type="term" value="P:aromatic amino acid family biosynthetic process"/>
    <property type="evidence" value="ECO:0007669"/>
    <property type="project" value="UniProtKB-KW"/>
</dbReference>
<dbReference type="AlphaFoldDB" id="A0A5P9QBE9"/>
<name>A0A5P9QBE9_9MICO</name>
<keyword evidence="3" id="KW-0104">Cadmium</keyword>
<dbReference type="EMBL" id="CP045529">
    <property type="protein sequence ID" value="QFU98566.1"/>
    <property type="molecule type" value="Genomic_DNA"/>
</dbReference>
<evidence type="ECO:0000313" key="5">
    <source>
        <dbReference type="EMBL" id="QFU98566.1"/>
    </source>
</evidence>
<feature type="binding site" evidence="3">
    <location>
        <begin position="271"/>
        <end position="272"/>
    </location>
    <ligand>
        <name>phosphoenolpyruvate</name>
        <dbReference type="ChEBI" id="CHEBI:58702"/>
    </ligand>
</feature>
<accession>A0A5P9QBE9</accession>
<dbReference type="GO" id="GO:0008652">
    <property type="term" value="P:amino acid biosynthetic process"/>
    <property type="evidence" value="ECO:0007669"/>
    <property type="project" value="UniProtKB-KW"/>
</dbReference>
<dbReference type="InterPro" id="IPR013785">
    <property type="entry name" value="Aldolase_TIM"/>
</dbReference>
<dbReference type="GO" id="GO:0009423">
    <property type="term" value="P:chorismate biosynthetic process"/>
    <property type="evidence" value="ECO:0007669"/>
    <property type="project" value="UniProtKB-UniPathway"/>
</dbReference>
<dbReference type="UniPathway" id="UPA00053">
    <property type="reaction ID" value="UER00084"/>
</dbReference>
<evidence type="ECO:0000313" key="6">
    <source>
        <dbReference type="Proteomes" id="UP000326702"/>
    </source>
</evidence>
<proteinExistence type="inferred from homology"/>
<keyword evidence="4" id="KW-0057">Aromatic amino acid biosynthesis</keyword>
<comment type="catalytic activity">
    <reaction evidence="4">
        <text>D-erythrose 4-phosphate + phosphoenolpyruvate + H2O = 7-phospho-2-dehydro-3-deoxy-D-arabino-heptonate + phosphate</text>
        <dbReference type="Rhea" id="RHEA:14717"/>
        <dbReference type="ChEBI" id="CHEBI:15377"/>
        <dbReference type="ChEBI" id="CHEBI:16897"/>
        <dbReference type="ChEBI" id="CHEBI:43474"/>
        <dbReference type="ChEBI" id="CHEBI:58394"/>
        <dbReference type="ChEBI" id="CHEBI:58702"/>
        <dbReference type="EC" id="2.5.1.54"/>
    </reaction>
</comment>
<dbReference type="EC" id="2.5.1.54" evidence="4"/>
<keyword evidence="6" id="KW-1185">Reference proteome</keyword>
<feature type="binding site" evidence="3">
    <location>
        <position position="429"/>
    </location>
    <ligand>
        <name>Mn(2+)</name>
        <dbReference type="ChEBI" id="CHEBI:29035"/>
    </ligand>
</feature>
<reference evidence="5 6" key="1">
    <citation type="submission" date="2019-10" db="EMBL/GenBank/DDBJ databases">
        <title>Genome sequence of Luteimicrobium xylanilyticum HY-24.</title>
        <authorList>
            <person name="Kim D.Y."/>
            <person name="Park H.-Y."/>
        </authorList>
    </citation>
    <scope>NUCLEOTIDE SEQUENCE [LARGE SCALE GENOMIC DNA]</scope>
    <source>
        <strain evidence="5 6">HY-24</strain>
    </source>
</reference>
<feature type="binding site" evidence="3">
    <location>
        <position position="76"/>
    </location>
    <ligand>
        <name>Mn(2+)</name>
        <dbReference type="ChEBI" id="CHEBI:29035"/>
    </ligand>
</feature>
<dbReference type="KEGG" id="lxl:KDY119_02082"/>
<dbReference type="Gene3D" id="3.20.20.70">
    <property type="entry name" value="Aldolase class I"/>
    <property type="match status" value="1"/>
</dbReference>
<evidence type="ECO:0000256" key="3">
    <source>
        <dbReference type="PIRSR" id="PIRSR602480-1"/>
    </source>
</evidence>
<keyword evidence="3" id="KW-0170">Cobalt</keyword>
<feature type="binding site" evidence="3">
    <location>
        <position position="357"/>
    </location>
    <ligand>
        <name>Mn(2+)</name>
        <dbReference type="ChEBI" id="CHEBI:29035"/>
    </ligand>
</feature>
<dbReference type="NCBIfam" id="TIGR01358">
    <property type="entry name" value="DAHP_synth_II"/>
    <property type="match status" value="1"/>
</dbReference>
<comment type="pathway">
    <text evidence="4">Metabolic intermediate biosynthesis; chorismate biosynthesis; chorismate from D-erythrose 4-phosphate and phosphoenolpyruvate: step 1/7.</text>
</comment>
<dbReference type="InterPro" id="IPR002480">
    <property type="entry name" value="DAHP_synth_2"/>
</dbReference>
<comment type="similarity">
    <text evidence="1 4">Belongs to the class-II DAHP synthase family.</text>
</comment>
<dbReference type="Proteomes" id="UP000326702">
    <property type="component" value="Chromosome"/>
</dbReference>
<feature type="binding site" evidence="3">
    <location>
        <position position="325"/>
    </location>
    <ligand>
        <name>phosphoenolpyruvate</name>
        <dbReference type="ChEBI" id="CHEBI:58702"/>
    </ligand>
</feature>
<evidence type="ECO:0000256" key="1">
    <source>
        <dbReference type="ARBA" id="ARBA00008911"/>
    </source>
</evidence>
<feature type="binding site" evidence="3">
    <location>
        <position position="399"/>
    </location>
    <ligand>
        <name>Mn(2+)</name>
        <dbReference type="ChEBI" id="CHEBI:29035"/>
    </ligand>
</feature>
<protein>
    <recommendedName>
        <fullName evidence="4">Phospho-2-dehydro-3-deoxyheptonate aldolase</fullName>
        <ecNumber evidence="4">2.5.1.54</ecNumber>
    </recommendedName>
</protein>
<keyword evidence="2 4" id="KW-0808">Transferase</keyword>
<dbReference type="GO" id="GO:0003849">
    <property type="term" value="F:3-deoxy-7-phosphoheptulonate synthase activity"/>
    <property type="evidence" value="ECO:0007669"/>
    <property type="project" value="UniProtKB-EC"/>
</dbReference>
<evidence type="ECO:0000256" key="4">
    <source>
        <dbReference type="RuleBase" id="RU363071"/>
    </source>
</evidence>
<dbReference type="Pfam" id="PF01474">
    <property type="entry name" value="DAHP_synth_2"/>
    <property type="match status" value="1"/>
</dbReference>
<dbReference type="PANTHER" id="PTHR21337">
    <property type="entry name" value="PHOSPHO-2-DEHYDRO-3-DEOXYHEPTONATE ALDOLASE 1, 2"/>
    <property type="match status" value="1"/>
</dbReference>
<organism evidence="5 6">
    <name type="scientific">Luteimicrobium xylanilyticum</name>
    <dbReference type="NCBI Taxonomy" id="1133546"/>
    <lineage>
        <taxon>Bacteria</taxon>
        <taxon>Bacillati</taxon>
        <taxon>Actinomycetota</taxon>
        <taxon>Actinomycetes</taxon>
        <taxon>Micrococcales</taxon>
        <taxon>Luteimicrobium</taxon>
    </lineage>
</organism>